<dbReference type="AlphaFoldDB" id="A0A4R1B3F6"/>
<dbReference type="OrthoDB" id="653743at2"/>
<evidence type="ECO:0000313" key="2">
    <source>
        <dbReference type="Proteomes" id="UP000295334"/>
    </source>
</evidence>
<dbReference type="PROSITE" id="PS51257">
    <property type="entry name" value="PROKAR_LIPOPROTEIN"/>
    <property type="match status" value="1"/>
</dbReference>
<dbReference type="EMBL" id="SJZI01000050">
    <property type="protein sequence ID" value="TCJ12622.1"/>
    <property type="molecule type" value="Genomic_DNA"/>
</dbReference>
<proteinExistence type="predicted"/>
<name>A0A4R1B3F6_9BACT</name>
<organism evidence="1 2">
    <name type="scientific">Flaviaesturariibacter flavus</name>
    <dbReference type="NCBI Taxonomy" id="2502780"/>
    <lineage>
        <taxon>Bacteria</taxon>
        <taxon>Pseudomonadati</taxon>
        <taxon>Bacteroidota</taxon>
        <taxon>Chitinophagia</taxon>
        <taxon>Chitinophagales</taxon>
        <taxon>Chitinophagaceae</taxon>
        <taxon>Flaviaestuariibacter</taxon>
    </lineage>
</organism>
<protein>
    <submittedName>
        <fullName evidence="1">Uncharacterized protein</fullName>
    </submittedName>
</protein>
<keyword evidence="2" id="KW-1185">Reference proteome</keyword>
<gene>
    <name evidence="1" type="ORF">EPD60_15255</name>
</gene>
<evidence type="ECO:0000313" key="1">
    <source>
        <dbReference type="EMBL" id="TCJ12622.1"/>
    </source>
</evidence>
<dbReference type="Proteomes" id="UP000295334">
    <property type="component" value="Unassembled WGS sequence"/>
</dbReference>
<reference evidence="1 2" key="1">
    <citation type="submission" date="2019-03" db="EMBL/GenBank/DDBJ databases">
        <authorList>
            <person name="Kim M.K.M."/>
        </authorList>
    </citation>
    <scope>NUCLEOTIDE SEQUENCE [LARGE SCALE GENOMIC DNA]</scope>
    <source>
        <strain evidence="1 2">17J68-12</strain>
    </source>
</reference>
<sequence length="324" mass="35568">MHRLGYVLLLVGLAACSDGRKEGTAPEVGGKETTFENFTNSFPEAKLPYQVTDTALARHADTAMLRRPDFVSLLPDSVKRPLLGSGNVRYQPLARIATPDQNFLVVRAASGERSAALLYVFDKKQAYKTVFPLLVPDSDPATAQASLIDKQGAITRSISKKIQKDLMGEGREVFVYTPESNSFTLIMTDPLEDRQDVLNPIDTFARKHPLAGDYVKNERNFVSVRDARNPSEINFFIHFEKGTGDDKCTGELKGTALLTSSRTAVYRQGGDPCVLELQFSGNSVTLRETEGCGSHRGVKCIFDGNFPRKKAVSAKSGSSRKAKK</sequence>
<accession>A0A4R1B3F6</accession>
<comment type="caution">
    <text evidence="1">The sequence shown here is derived from an EMBL/GenBank/DDBJ whole genome shotgun (WGS) entry which is preliminary data.</text>
</comment>
<dbReference type="RefSeq" id="WP_131450379.1">
    <property type="nucleotide sequence ID" value="NZ_SJZI01000050.1"/>
</dbReference>